<dbReference type="RefSeq" id="WP_116007801.1">
    <property type="nucleotide sequence ID" value="NZ_QUOU01000001.1"/>
</dbReference>
<organism evidence="1 2">
    <name type="scientific">Thalassotalea euphylliae</name>
    <dbReference type="NCBI Taxonomy" id="1655234"/>
    <lineage>
        <taxon>Bacteria</taxon>
        <taxon>Pseudomonadati</taxon>
        <taxon>Pseudomonadota</taxon>
        <taxon>Gammaproteobacteria</taxon>
        <taxon>Alteromonadales</taxon>
        <taxon>Colwelliaceae</taxon>
        <taxon>Thalassotalea</taxon>
    </lineage>
</organism>
<gene>
    <name evidence="1" type="ORF">DXX93_08955</name>
</gene>
<sequence length="77" mass="8931">MNPIEKEVEKLLDQVCVDLGFCLPPNVKSRLIKFPPKTSEKFTKTLIEVEGFTIETIDKSLYKQLFDKIDSVYSKYT</sequence>
<dbReference type="EMBL" id="QUOU01000001">
    <property type="protein sequence ID" value="REL26691.1"/>
    <property type="molecule type" value="Genomic_DNA"/>
</dbReference>
<evidence type="ECO:0000313" key="2">
    <source>
        <dbReference type="Proteomes" id="UP000256478"/>
    </source>
</evidence>
<dbReference type="OrthoDB" id="3401424at2"/>
<proteinExistence type="predicted"/>
<reference evidence="1 2" key="1">
    <citation type="submission" date="2018-08" db="EMBL/GenBank/DDBJ databases">
        <title>Thalassotalea euphylliae genome.</title>
        <authorList>
            <person name="Summers S."/>
            <person name="Rice S.A."/>
            <person name="Freckelton M.L."/>
            <person name="Nedved B.T."/>
            <person name="Hadfield M.G."/>
        </authorList>
    </citation>
    <scope>NUCLEOTIDE SEQUENCE [LARGE SCALE GENOMIC DNA]</scope>
    <source>
        <strain evidence="1 2">H1</strain>
    </source>
</reference>
<dbReference type="Proteomes" id="UP000256478">
    <property type="component" value="Unassembled WGS sequence"/>
</dbReference>
<protein>
    <submittedName>
        <fullName evidence="1">Uncharacterized protein</fullName>
    </submittedName>
</protein>
<dbReference type="AlphaFoldDB" id="A0A3E0TPY8"/>
<evidence type="ECO:0000313" key="1">
    <source>
        <dbReference type="EMBL" id="REL26691.1"/>
    </source>
</evidence>
<name>A0A3E0TPY8_9GAMM</name>
<accession>A0A3E0TPY8</accession>
<comment type="caution">
    <text evidence="1">The sequence shown here is derived from an EMBL/GenBank/DDBJ whole genome shotgun (WGS) entry which is preliminary data.</text>
</comment>